<organism evidence="2 3">
    <name type="scientific">Pelobates cultripes</name>
    <name type="common">Western spadefoot toad</name>
    <dbReference type="NCBI Taxonomy" id="61616"/>
    <lineage>
        <taxon>Eukaryota</taxon>
        <taxon>Metazoa</taxon>
        <taxon>Chordata</taxon>
        <taxon>Craniata</taxon>
        <taxon>Vertebrata</taxon>
        <taxon>Euteleostomi</taxon>
        <taxon>Amphibia</taxon>
        <taxon>Batrachia</taxon>
        <taxon>Anura</taxon>
        <taxon>Pelobatoidea</taxon>
        <taxon>Pelobatidae</taxon>
        <taxon>Pelobates</taxon>
    </lineage>
</organism>
<evidence type="ECO:0000256" key="1">
    <source>
        <dbReference type="SAM" id="MobiDB-lite"/>
    </source>
</evidence>
<feature type="region of interest" description="Disordered" evidence="1">
    <location>
        <begin position="6"/>
        <end position="31"/>
    </location>
</feature>
<protein>
    <submittedName>
        <fullName evidence="2">Uncharacterized protein</fullName>
    </submittedName>
</protein>
<evidence type="ECO:0000313" key="2">
    <source>
        <dbReference type="EMBL" id="CAH2247986.1"/>
    </source>
</evidence>
<sequence length="127" mass="14810">MARYHRAIEPLAGQNQPDPGSGHSPKRTRPIRTGVWRRNMMIYAWTIIVRNIPIQGPSFYAKPGNFAVSLRPHPVRCRRTECQPGRPRFSSPCDFWIPFTLSVQWLDQVKSRDIAQFDQEEQRHLSL</sequence>
<proteinExistence type="predicted"/>
<evidence type="ECO:0000313" key="3">
    <source>
        <dbReference type="Proteomes" id="UP001295444"/>
    </source>
</evidence>
<name>A0AAD1RCM4_PELCU</name>
<keyword evidence="3" id="KW-1185">Reference proteome</keyword>
<dbReference type="AlphaFoldDB" id="A0AAD1RCM4"/>
<dbReference type="Proteomes" id="UP001295444">
    <property type="component" value="Chromosome 02"/>
</dbReference>
<reference evidence="2" key="1">
    <citation type="submission" date="2022-03" db="EMBL/GenBank/DDBJ databases">
        <authorList>
            <person name="Alioto T."/>
            <person name="Alioto T."/>
            <person name="Gomez Garrido J."/>
        </authorList>
    </citation>
    <scope>NUCLEOTIDE SEQUENCE</scope>
</reference>
<gene>
    <name evidence="2" type="ORF">PECUL_23A035823</name>
</gene>
<dbReference type="EMBL" id="OW240913">
    <property type="protein sequence ID" value="CAH2247986.1"/>
    <property type="molecule type" value="Genomic_DNA"/>
</dbReference>
<accession>A0AAD1RCM4</accession>